<feature type="transmembrane region" description="Helical" evidence="7">
    <location>
        <begin position="154"/>
        <end position="172"/>
    </location>
</feature>
<dbReference type="eggNOG" id="COG1983">
    <property type="taxonomic scope" value="Bacteria"/>
</dbReference>
<evidence type="ECO:0000256" key="7">
    <source>
        <dbReference type="SAM" id="Phobius"/>
    </source>
</evidence>
<dbReference type="PANTHER" id="PTHR33885:SF3">
    <property type="entry name" value="PHAGE SHOCK PROTEIN C"/>
    <property type="match status" value="1"/>
</dbReference>
<dbReference type="STRING" id="288705.RSal33209_0977"/>
<dbReference type="AlphaFoldDB" id="A9WNJ6"/>
<dbReference type="PANTHER" id="PTHR33885">
    <property type="entry name" value="PHAGE SHOCK PROTEIN C"/>
    <property type="match status" value="1"/>
</dbReference>
<gene>
    <name evidence="9" type="primary">pspC.2</name>
    <name evidence="9" type="ordered locus">RSal33209_0977</name>
</gene>
<dbReference type="Pfam" id="PF04024">
    <property type="entry name" value="PspC"/>
    <property type="match status" value="1"/>
</dbReference>
<dbReference type="KEGG" id="rsa:RSal33209_0977"/>
<proteinExistence type="predicted"/>
<evidence type="ECO:0000256" key="4">
    <source>
        <dbReference type="ARBA" id="ARBA00022989"/>
    </source>
</evidence>
<comment type="subcellular location">
    <subcellularLocation>
        <location evidence="1">Cell membrane</location>
        <topology evidence="1">Single-pass membrane protein</topology>
    </subcellularLocation>
</comment>
<keyword evidence="4 7" id="KW-1133">Transmembrane helix</keyword>
<sequence length="455" mass="47786">MVCALWNAQDWIMSENIGGPSGPATPNQQQTPQPSQYATQAKNFFDWIRTLKIVRGQDRWLGGVASGIAHRLGIDPVIVRGIVVVSIIFFGIGLFAYGVTWALLPEPDGRIHVQEVAKGRWSAGMTGAAIFVGLAIVPAWRGLLFFSFGTGGWFPWPLLWLAGIAGLIIWAVNSNKSSRSHQPTPPTGNAQADSGTEAAQMTTPYPTPYRPAAEQRFSAPTQAYQGFTPATPAQPSNFTMPTFQPRPVRRSYGPGAATVGATLGLAALVAGGVLLAELMGFLNGPVAPIAWASAAAVCGVGIVVAALRGRSSGALGFFALVALLVSAFFAVIPSNSNWVFARTADWTTQSIADTGSGYSVAAATGNINLQGLNSIGNDLSVPVVVNAGSANIKVPDNIRVVVKNQMWLPNTWINGQKASNSQRDLVLNPNANGPALTLQLQGSVGDVRISSNGSN</sequence>
<evidence type="ECO:0000313" key="10">
    <source>
        <dbReference type="Proteomes" id="UP000002007"/>
    </source>
</evidence>
<evidence type="ECO:0000256" key="3">
    <source>
        <dbReference type="ARBA" id="ARBA00022692"/>
    </source>
</evidence>
<evidence type="ECO:0000256" key="6">
    <source>
        <dbReference type="SAM" id="MobiDB-lite"/>
    </source>
</evidence>
<dbReference type="Proteomes" id="UP000002007">
    <property type="component" value="Chromosome"/>
</dbReference>
<feature type="compositionally biased region" description="Polar residues" evidence="6">
    <location>
        <begin position="178"/>
        <end position="201"/>
    </location>
</feature>
<keyword evidence="10" id="KW-1185">Reference proteome</keyword>
<protein>
    <submittedName>
        <fullName evidence="9">Putative stress-responsive transcriptional regulator</fullName>
    </submittedName>
</protein>
<feature type="region of interest" description="Disordered" evidence="6">
    <location>
        <begin position="178"/>
        <end position="206"/>
    </location>
</feature>
<name>A9WNJ6_RENSM</name>
<keyword evidence="2" id="KW-1003">Cell membrane</keyword>
<feature type="transmembrane region" description="Helical" evidence="7">
    <location>
        <begin position="288"/>
        <end position="307"/>
    </location>
</feature>
<evidence type="ECO:0000313" key="9">
    <source>
        <dbReference type="EMBL" id="ABY22718.1"/>
    </source>
</evidence>
<dbReference type="HOGENOM" id="CLU_588976_0_0_11"/>
<feature type="transmembrane region" description="Helical" evidence="7">
    <location>
        <begin position="256"/>
        <end position="276"/>
    </location>
</feature>
<dbReference type="InterPro" id="IPR052027">
    <property type="entry name" value="PspC"/>
</dbReference>
<organism evidence="9 10">
    <name type="scientific">Renibacterium salmoninarum (strain ATCC 33209 / DSM 20767 / JCM 11484 / NBRC 15589 / NCIMB 2235)</name>
    <dbReference type="NCBI Taxonomy" id="288705"/>
    <lineage>
        <taxon>Bacteria</taxon>
        <taxon>Bacillati</taxon>
        <taxon>Actinomycetota</taxon>
        <taxon>Actinomycetes</taxon>
        <taxon>Micrococcales</taxon>
        <taxon>Micrococcaceae</taxon>
        <taxon>Renibacterium</taxon>
    </lineage>
</organism>
<dbReference type="InterPro" id="IPR007168">
    <property type="entry name" value="Phageshock_PspC_N"/>
</dbReference>
<dbReference type="EMBL" id="CP000910">
    <property type="protein sequence ID" value="ABY22718.1"/>
    <property type="molecule type" value="Genomic_DNA"/>
</dbReference>
<evidence type="ECO:0000256" key="1">
    <source>
        <dbReference type="ARBA" id="ARBA00004162"/>
    </source>
</evidence>
<feature type="domain" description="Phage shock protein PspC N-terminal" evidence="8">
    <location>
        <begin position="53"/>
        <end position="106"/>
    </location>
</feature>
<feature type="transmembrane region" description="Helical" evidence="7">
    <location>
        <begin position="125"/>
        <end position="148"/>
    </location>
</feature>
<feature type="transmembrane region" description="Helical" evidence="7">
    <location>
        <begin position="77"/>
        <end position="104"/>
    </location>
</feature>
<evidence type="ECO:0000256" key="5">
    <source>
        <dbReference type="ARBA" id="ARBA00023136"/>
    </source>
</evidence>
<accession>A9WNJ6</accession>
<reference evidence="10" key="1">
    <citation type="journal article" date="2008" name="J. Bacteriol.">
        <title>Genome sequence of the fish pathogen Renibacterium salmoninarum suggests reductive evolution away from an environmental Arthrobacter ancestor.</title>
        <authorList>
            <person name="Wiens G.D."/>
            <person name="Rockey D.D."/>
            <person name="Wu Z."/>
            <person name="Chang J."/>
            <person name="Levy R."/>
            <person name="Crane S."/>
            <person name="Chen D.S."/>
            <person name="Capri G.R."/>
            <person name="Burnett J.R."/>
            <person name="Sudheesh P.S."/>
            <person name="Schipma M.J."/>
            <person name="Burd H."/>
            <person name="Bhattacharyya A."/>
            <person name="Rhodes L.D."/>
            <person name="Kaul R."/>
            <person name="Strom M.S."/>
        </authorList>
    </citation>
    <scope>NUCLEOTIDE SEQUENCE [LARGE SCALE GENOMIC DNA]</scope>
    <source>
        <strain evidence="10">ATCC 33209 / DSM 20767 / JCM 11484 / NBRC 15589 / NCIMB 2235</strain>
    </source>
</reference>
<evidence type="ECO:0000259" key="8">
    <source>
        <dbReference type="Pfam" id="PF04024"/>
    </source>
</evidence>
<evidence type="ECO:0000256" key="2">
    <source>
        <dbReference type="ARBA" id="ARBA00022475"/>
    </source>
</evidence>
<dbReference type="GO" id="GO:0005886">
    <property type="term" value="C:plasma membrane"/>
    <property type="evidence" value="ECO:0007669"/>
    <property type="project" value="UniProtKB-SubCell"/>
</dbReference>
<keyword evidence="5 7" id="KW-0472">Membrane</keyword>
<keyword evidence="3 7" id="KW-0812">Transmembrane</keyword>
<feature type="transmembrane region" description="Helical" evidence="7">
    <location>
        <begin position="314"/>
        <end position="332"/>
    </location>
</feature>